<dbReference type="AlphaFoldDB" id="A0A2R3IP71"/>
<keyword evidence="2" id="KW-1185">Reference proteome</keyword>
<dbReference type="EMBL" id="CP027169">
    <property type="protein sequence ID" value="AVK03726.1"/>
    <property type="molecule type" value="Genomic_DNA"/>
</dbReference>
<gene>
    <name evidence="1" type="ORF">CSB93_6039</name>
</gene>
<protein>
    <submittedName>
        <fullName evidence="1">Uncharacterized protein</fullName>
    </submittedName>
</protein>
<proteinExistence type="predicted"/>
<dbReference type="Proteomes" id="UP000238390">
    <property type="component" value="Chromosome"/>
</dbReference>
<sequence length="40" mass="4242">MQDHGFSMSCKLQASSCKRAAGLLLAACSLRLVAAVISFR</sequence>
<organism evidence="1 2">
    <name type="scientific">Pseudomonas paraeruginosa</name>
    <dbReference type="NCBI Taxonomy" id="2994495"/>
    <lineage>
        <taxon>Bacteria</taxon>
        <taxon>Pseudomonadati</taxon>
        <taxon>Pseudomonadota</taxon>
        <taxon>Gammaproteobacteria</taxon>
        <taxon>Pseudomonadales</taxon>
        <taxon>Pseudomonadaceae</taxon>
        <taxon>Pseudomonas</taxon>
    </lineage>
</organism>
<evidence type="ECO:0000313" key="1">
    <source>
        <dbReference type="EMBL" id="AVK03726.1"/>
    </source>
</evidence>
<name>A0A2R3IP71_9PSED</name>
<evidence type="ECO:0000313" key="2">
    <source>
        <dbReference type="Proteomes" id="UP000238390"/>
    </source>
</evidence>
<accession>A0A2R3IP71</accession>
<reference evidence="1 2" key="1">
    <citation type="submission" date="2018-02" db="EMBL/GenBank/DDBJ databases">
        <title>FDA/CDC Antimicrobial Resistant Isolate Bank Genome Sequencing.</title>
        <authorList>
            <person name="Benahmed F.H."/>
            <person name="Lutgring J.D."/>
            <person name="Yoo B."/>
            <person name="Machado M."/>
            <person name="Brown A."/>
            <person name="McAllister G."/>
            <person name="Perry A."/>
            <person name="Halpin A.L."/>
            <person name="Vavikolanu K."/>
            <person name="Ott S."/>
            <person name="Zhao X."/>
            <person name="Tallon L.J."/>
            <person name="Sadzewicz L."/>
            <person name="Aluvathingal J."/>
            <person name="Nadendla S."/>
            <person name="Voskania-kordi A."/>
            <person name="Simonyan V."/>
            <person name="Patel J."/>
            <person name="Shawar R.M."/>
        </authorList>
    </citation>
    <scope>NUCLEOTIDE SEQUENCE [LARGE SCALE GENOMIC DNA]</scope>
    <source>
        <strain evidence="1 2">AR_0356</strain>
    </source>
</reference>